<evidence type="ECO:0000313" key="2">
    <source>
        <dbReference type="Proteomes" id="UP001157161"/>
    </source>
</evidence>
<name>A0AA37XDN4_9MICO</name>
<evidence type="ECO:0000313" key="1">
    <source>
        <dbReference type="EMBL" id="GMA30272.1"/>
    </source>
</evidence>
<reference evidence="1" key="1">
    <citation type="journal article" date="2014" name="Int. J. Syst. Evol. Microbiol.">
        <title>Complete genome sequence of Corynebacterium casei LMG S-19264T (=DSM 44701T), isolated from a smear-ripened cheese.</title>
        <authorList>
            <consortium name="US DOE Joint Genome Institute (JGI-PGF)"/>
            <person name="Walter F."/>
            <person name="Albersmeier A."/>
            <person name="Kalinowski J."/>
            <person name="Ruckert C."/>
        </authorList>
    </citation>
    <scope>NUCLEOTIDE SEQUENCE</scope>
    <source>
        <strain evidence="1">NBRC 112290</strain>
    </source>
</reference>
<dbReference type="Gene3D" id="3.10.180.10">
    <property type="entry name" value="2,3-Dihydroxybiphenyl 1,2-Dioxygenase, domain 1"/>
    <property type="match status" value="1"/>
</dbReference>
<evidence type="ECO:0008006" key="3">
    <source>
        <dbReference type="Google" id="ProtNLM"/>
    </source>
</evidence>
<proteinExistence type="predicted"/>
<organism evidence="1 2">
    <name type="scientific">Litorihabitans aurantiacus</name>
    <dbReference type="NCBI Taxonomy" id="1930061"/>
    <lineage>
        <taxon>Bacteria</taxon>
        <taxon>Bacillati</taxon>
        <taxon>Actinomycetota</taxon>
        <taxon>Actinomycetes</taxon>
        <taxon>Micrococcales</taxon>
        <taxon>Beutenbergiaceae</taxon>
        <taxon>Litorihabitans</taxon>
    </lineage>
</organism>
<keyword evidence="2" id="KW-1185">Reference proteome</keyword>
<comment type="caution">
    <text evidence="1">The sequence shown here is derived from an EMBL/GenBank/DDBJ whole genome shotgun (WGS) entry which is preliminary data.</text>
</comment>
<protein>
    <recommendedName>
        <fullName evidence="3">VOC domain-containing protein</fullName>
    </recommendedName>
</protein>
<accession>A0AA37XDN4</accession>
<dbReference type="Proteomes" id="UP001157161">
    <property type="component" value="Unassembled WGS sequence"/>
</dbReference>
<dbReference type="AlphaFoldDB" id="A0AA37XDN4"/>
<dbReference type="PANTHER" id="PTHR36503:SF2">
    <property type="entry name" value="BLR2408 PROTEIN"/>
    <property type="match status" value="1"/>
</dbReference>
<dbReference type="InterPro" id="IPR029068">
    <property type="entry name" value="Glyas_Bleomycin-R_OHBP_Dase"/>
</dbReference>
<dbReference type="EMBL" id="BSUM01000001">
    <property type="protein sequence ID" value="GMA30272.1"/>
    <property type="molecule type" value="Genomic_DNA"/>
</dbReference>
<reference evidence="1" key="2">
    <citation type="submission" date="2023-02" db="EMBL/GenBank/DDBJ databases">
        <authorList>
            <person name="Sun Q."/>
            <person name="Mori K."/>
        </authorList>
    </citation>
    <scope>NUCLEOTIDE SEQUENCE</scope>
    <source>
        <strain evidence="1">NBRC 112290</strain>
    </source>
</reference>
<dbReference type="SUPFAM" id="SSF54593">
    <property type="entry name" value="Glyoxalase/Bleomycin resistance protein/Dihydroxybiphenyl dioxygenase"/>
    <property type="match status" value="1"/>
</dbReference>
<sequence>MLLSFDLEGRDAVDALLERVLAAGGTEARPTEDMGFMYGRSFRDLDGHVWEPFFMDQEAAAAAFAQAGDGEQTPA</sequence>
<gene>
    <name evidence="1" type="ORF">GCM10025875_02640</name>
</gene>
<dbReference type="PANTHER" id="PTHR36503">
    <property type="entry name" value="BLR2520 PROTEIN"/>
    <property type="match status" value="1"/>
</dbReference>